<feature type="compositionally biased region" description="Polar residues" evidence="1">
    <location>
        <begin position="28"/>
        <end position="39"/>
    </location>
</feature>
<dbReference type="AlphaFoldDB" id="A0A9W4T2K1"/>
<protein>
    <submittedName>
        <fullName evidence="2">18116_t:CDS:1</fullName>
    </submittedName>
</protein>
<evidence type="ECO:0000313" key="3">
    <source>
        <dbReference type="Proteomes" id="UP001153678"/>
    </source>
</evidence>
<gene>
    <name evidence="2" type="ORF">FWILDA_LOCUS14232</name>
</gene>
<reference evidence="2" key="1">
    <citation type="submission" date="2022-08" db="EMBL/GenBank/DDBJ databases">
        <authorList>
            <person name="Kallberg Y."/>
            <person name="Tangrot J."/>
            <person name="Rosling A."/>
        </authorList>
    </citation>
    <scope>NUCLEOTIDE SEQUENCE</scope>
    <source>
        <strain evidence="2">Wild A</strain>
    </source>
</reference>
<dbReference type="EMBL" id="CAMKVN010006018">
    <property type="protein sequence ID" value="CAI2189746.1"/>
    <property type="molecule type" value="Genomic_DNA"/>
</dbReference>
<organism evidence="2 3">
    <name type="scientific">Funneliformis geosporum</name>
    <dbReference type="NCBI Taxonomy" id="1117311"/>
    <lineage>
        <taxon>Eukaryota</taxon>
        <taxon>Fungi</taxon>
        <taxon>Fungi incertae sedis</taxon>
        <taxon>Mucoromycota</taxon>
        <taxon>Glomeromycotina</taxon>
        <taxon>Glomeromycetes</taxon>
        <taxon>Glomerales</taxon>
        <taxon>Glomeraceae</taxon>
        <taxon>Funneliformis</taxon>
    </lineage>
</organism>
<feature type="compositionally biased region" description="Polar residues" evidence="1">
    <location>
        <begin position="47"/>
        <end position="61"/>
    </location>
</feature>
<accession>A0A9W4T2K1</accession>
<keyword evidence="3" id="KW-1185">Reference proteome</keyword>
<dbReference type="Proteomes" id="UP001153678">
    <property type="component" value="Unassembled WGS sequence"/>
</dbReference>
<evidence type="ECO:0000313" key="2">
    <source>
        <dbReference type="EMBL" id="CAI2189746.1"/>
    </source>
</evidence>
<proteinExistence type="predicted"/>
<name>A0A9W4T2K1_9GLOM</name>
<sequence length="61" mass="6863">MQPSPTMQIPKPYPTAKPSKDYTHNKNSKISPTNSNESETILGVTPQEINNQEQTQSFTEQ</sequence>
<feature type="region of interest" description="Disordered" evidence="1">
    <location>
        <begin position="1"/>
        <end position="61"/>
    </location>
</feature>
<comment type="caution">
    <text evidence="2">The sequence shown here is derived from an EMBL/GenBank/DDBJ whole genome shotgun (WGS) entry which is preliminary data.</text>
</comment>
<evidence type="ECO:0000256" key="1">
    <source>
        <dbReference type="SAM" id="MobiDB-lite"/>
    </source>
</evidence>